<dbReference type="Proteomes" id="UP000288587">
    <property type="component" value="Unassembled WGS sequence"/>
</dbReference>
<dbReference type="AlphaFoldDB" id="A0A3S3TBN7"/>
<dbReference type="NCBIfam" id="NF000596">
    <property type="entry name" value="PRK00015.1-4"/>
    <property type="match status" value="1"/>
</dbReference>
<dbReference type="HAMAP" id="MF_00052_B">
    <property type="entry name" value="RNase_HII_B"/>
    <property type="match status" value="1"/>
</dbReference>
<evidence type="ECO:0000256" key="12">
    <source>
        <dbReference type="ARBA" id="ARBA00022801"/>
    </source>
</evidence>
<dbReference type="GO" id="GO:0003723">
    <property type="term" value="F:RNA binding"/>
    <property type="evidence" value="ECO:0007669"/>
    <property type="project" value="UniProtKB-UniRule"/>
</dbReference>
<accession>A0A3S3TBN7</accession>
<dbReference type="OrthoDB" id="9803420at2"/>
<comment type="cofactor">
    <cofactor evidence="14 15">
        <name>Mn(2+)</name>
        <dbReference type="ChEBI" id="CHEBI:29035"/>
    </cofactor>
    <cofactor evidence="14 15">
        <name>Mg(2+)</name>
        <dbReference type="ChEBI" id="CHEBI:18420"/>
    </cofactor>
    <text evidence="14 15">Manganese or magnesium. Binds 1 divalent metal ion per monomer in the absence of substrate. May bind a second metal ion after substrate binding.</text>
</comment>
<name>A0A3S3TBN7_9BURK</name>
<dbReference type="GO" id="GO:0005737">
    <property type="term" value="C:cytoplasm"/>
    <property type="evidence" value="ECO:0007669"/>
    <property type="project" value="UniProtKB-SubCell"/>
</dbReference>
<organism evidence="18 19">
    <name type="scientific">Inhella crocodyli</name>
    <dbReference type="NCBI Taxonomy" id="2499851"/>
    <lineage>
        <taxon>Bacteria</taxon>
        <taxon>Pseudomonadati</taxon>
        <taxon>Pseudomonadota</taxon>
        <taxon>Betaproteobacteria</taxon>
        <taxon>Burkholderiales</taxon>
        <taxon>Sphaerotilaceae</taxon>
        <taxon>Inhella</taxon>
    </lineage>
</organism>
<evidence type="ECO:0000256" key="15">
    <source>
        <dbReference type="PROSITE-ProRule" id="PRU01319"/>
    </source>
</evidence>
<feature type="binding site" evidence="14 15">
    <location>
        <position position="33"/>
    </location>
    <ligand>
        <name>a divalent metal cation</name>
        <dbReference type="ChEBI" id="CHEBI:60240"/>
    </ligand>
</feature>
<keyword evidence="12 14" id="KW-0378">Hydrolase</keyword>
<evidence type="ECO:0000256" key="13">
    <source>
        <dbReference type="ARBA" id="ARBA00023211"/>
    </source>
</evidence>
<comment type="cofactor">
    <cofactor evidence="2">
        <name>Mg(2+)</name>
        <dbReference type="ChEBI" id="CHEBI:18420"/>
    </cofactor>
</comment>
<evidence type="ECO:0000256" key="6">
    <source>
        <dbReference type="ARBA" id="ARBA00012180"/>
    </source>
</evidence>
<evidence type="ECO:0000256" key="10">
    <source>
        <dbReference type="ARBA" id="ARBA00022723"/>
    </source>
</evidence>
<dbReference type="Pfam" id="PF01351">
    <property type="entry name" value="RNase_HII"/>
    <property type="match status" value="1"/>
</dbReference>
<evidence type="ECO:0000256" key="11">
    <source>
        <dbReference type="ARBA" id="ARBA00022759"/>
    </source>
</evidence>
<feature type="binding site" evidence="14 15">
    <location>
        <position position="34"/>
    </location>
    <ligand>
        <name>a divalent metal cation</name>
        <dbReference type="ChEBI" id="CHEBI:60240"/>
    </ligand>
</feature>
<evidence type="ECO:0000256" key="1">
    <source>
        <dbReference type="ARBA" id="ARBA00000077"/>
    </source>
</evidence>
<reference evidence="18 19" key="1">
    <citation type="submission" date="2019-01" db="EMBL/GenBank/DDBJ databases">
        <authorList>
            <person name="Chen W.-M."/>
        </authorList>
    </citation>
    <scope>NUCLEOTIDE SEQUENCE [LARGE SCALE GENOMIC DNA]</scope>
    <source>
        <strain evidence="18 19">CCP-18</strain>
    </source>
</reference>
<feature type="binding site" evidence="14 15">
    <location>
        <position position="125"/>
    </location>
    <ligand>
        <name>a divalent metal cation</name>
        <dbReference type="ChEBI" id="CHEBI:60240"/>
    </ligand>
</feature>
<dbReference type="FunFam" id="3.30.420.10:FF:000006">
    <property type="entry name" value="Ribonuclease HII"/>
    <property type="match status" value="1"/>
</dbReference>
<dbReference type="InterPro" id="IPR001352">
    <property type="entry name" value="RNase_HII/HIII"/>
</dbReference>
<evidence type="ECO:0000259" key="17">
    <source>
        <dbReference type="PROSITE" id="PS51975"/>
    </source>
</evidence>
<comment type="function">
    <text evidence="3 14 16">Endonuclease that specifically degrades the RNA of RNA-DNA hybrids.</text>
</comment>
<keyword evidence="8 14" id="KW-0963">Cytoplasm</keyword>
<evidence type="ECO:0000256" key="4">
    <source>
        <dbReference type="ARBA" id="ARBA00004496"/>
    </source>
</evidence>
<evidence type="ECO:0000256" key="3">
    <source>
        <dbReference type="ARBA" id="ARBA00004065"/>
    </source>
</evidence>
<evidence type="ECO:0000256" key="2">
    <source>
        <dbReference type="ARBA" id="ARBA00001946"/>
    </source>
</evidence>
<dbReference type="GO" id="GO:0030145">
    <property type="term" value="F:manganese ion binding"/>
    <property type="evidence" value="ECO:0007669"/>
    <property type="project" value="UniProtKB-UniRule"/>
</dbReference>
<keyword evidence="9 14" id="KW-0540">Nuclease</keyword>
<dbReference type="PANTHER" id="PTHR10954">
    <property type="entry name" value="RIBONUCLEASE H2 SUBUNIT A"/>
    <property type="match status" value="1"/>
</dbReference>
<dbReference type="Gene3D" id="3.30.420.10">
    <property type="entry name" value="Ribonuclease H-like superfamily/Ribonuclease H"/>
    <property type="match status" value="1"/>
</dbReference>
<comment type="catalytic activity">
    <reaction evidence="1 14 15 16">
        <text>Endonucleolytic cleavage to 5'-phosphomonoester.</text>
        <dbReference type="EC" id="3.1.26.4"/>
    </reaction>
</comment>
<dbReference type="GO" id="GO:0004523">
    <property type="term" value="F:RNA-DNA hybrid ribonuclease activity"/>
    <property type="evidence" value="ECO:0007669"/>
    <property type="project" value="UniProtKB-UniRule"/>
</dbReference>
<evidence type="ECO:0000256" key="16">
    <source>
        <dbReference type="RuleBase" id="RU003515"/>
    </source>
</evidence>
<comment type="subcellular location">
    <subcellularLocation>
        <location evidence="4 14">Cytoplasm</location>
    </subcellularLocation>
</comment>
<sequence>MPSRSSRVAKRPPVPYTPDLFSAEPSLWVAGVDEAGRGPLAGPVVAAAVMLHPDRPIPGLADSKTLSPRKREVLATAIREHALCLSVAEASVEEIDRLNILQATLLAMQRAVAGLRLKPGEVWVDGNRSPVLPMPVHTLVKGDALMPAISAASILAKVHRDAWCDEVHALAPEYGFAAHKGYGTADHIDVLRRLGPSPWHRRSFAPLREWLHAAR</sequence>
<dbReference type="RefSeq" id="WP_127679718.1">
    <property type="nucleotide sequence ID" value="NZ_SACM01000001.1"/>
</dbReference>
<proteinExistence type="inferred from homology"/>
<dbReference type="InterPro" id="IPR012337">
    <property type="entry name" value="RNaseH-like_sf"/>
</dbReference>
<dbReference type="PANTHER" id="PTHR10954:SF18">
    <property type="entry name" value="RIBONUCLEASE HII"/>
    <property type="match status" value="1"/>
</dbReference>
<evidence type="ECO:0000256" key="14">
    <source>
        <dbReference type="HAMAP-Rule" id="MF_00052"/>
    </source>
</evidence>
<dbReference type="SUPFAM" id="SSF53098">
    <property type="entry name" value="Ribonuclease H-like"/>
    <property type="match status" value="1"/>
</dbReference>
<evidence type="ECO:0000256" key="5">
    <source>
        <dbReference type="ARBA" id="ARBA00007383"/>
    </source>
</evidence>
<feature type="domain" description="RNase H type-2" evidence="17">
    <location>
        <begin position="27"/>
        <end position="215"/>
    </location>
</feature>
<evidence type="ECO:0000256" key="9">
    <source>
        <dbReference type="ARBA" id="ARBA00022722"/>
    </source>
</evidence>
<dbReference type="GO" id="GO:0032299">
    <property type="term" value="C:ribonuclease H2 complex"/>
    <property type="evidence" value="ECO:0007669"/>
    <property type="project" value="TreeGrafter"/>
</dbReference>
<keyword evidence="11 14" id="KW-0255">Endonuclease</keyword>
<dbReference type="GO" id="GO:0006298">
    <property type="term" value="P:mismatch repair"/>
    <property type="evidence" value="ECO:0007669"/>
    <property type="project" value="TreeGrafter"/>
</dbReference>
<dbReference type="CDD" id="cd07182">
    <property type="entry name" value="RNase_HII_bacteria_HII_like"/>
    <property type="match status" value="1"/>
</dbReference>
<dbReference type="GO" id="GO:0043137">
    <property type="term" value="P:DNA replication, removal of RNA primer"/>
    <property type="evidence" value="ECO:0007669"/>
    <property type="project" value="TreeGrafter"/>
</dbReference>
<protein>
    <recommendedName>
        <fullName evidence="7 14">Ribonuclease HII</fullName>
        <shortName evidence="14">RNase HII</shortName>
        <ecNumber evidence="6 14">3.1.26.4</ecNumber>
    </recommendedName>
</protein>
<dbReference type="InterPro" id="IPR024567">
    <property type="entry name" value="RNase_HII/HIII_dom"/>
</dbReference>
<gene>
    <name evidence="14" type="primary">rnhB</name>
    <name evidence="18" type="ORF">EOD73_00225</name>
</gene>
<evidence type="ECO:0000313" key="18">
    <source>
        <dbReference type="EMBL" id="RVT87495.1"/>
    </source>
</evidence>
<evidence type="ECO:0000256" key="7">
    <source>
        <dbReference type="ARBA" id="ARBA00019179"/>
    </source>
</evidence>
<dbReference type="InterPro" id="IPR022898">
    <property type="entry name" value="RNase_HII"/>
</dbReference>
<keyword evidence="13 14" id="KW-0464">Manganese</keyword>
<keyword evidence="10 14" id="KW-0479">Metal-binding</keyword>
<dbReference type="PROSITE" id="PS51975">
    <property type="entry name" value="RNASE_H_2"/>
    <property type="match status" value="1"/>
</dbReference>
<keyword evidence="19" id="KW-1185">Reference proteome</keyword>
<comment type="similarity">
    <text evidence="5 14 16">Belongs to the RNase HII family.</text>
</comment>
<dbReference type="EMBL" id="SACM01000001">
    <property type="protein sequence ID" value="RVT87495.1"/>
    <property type="molecule type" value="Genomic_DNA"/>
</dbReference>
<dbReference type="InterPro" id="IPR036397">
    <property type="entry name" value="RNaseH_sf"/>
</dbReference>
<dbReference type="NCBIfam" id="NF000595">
    <property type="entry name" value="PRK00015.1-3"/>
    <property type="match status" value="1"/>
</dbReference>
<dbReference type="EC" id="3.1.26.4" evidence="6 14"/>
<comment type="caution">
    <text evidence="18">The sequence shown here is derived from an EMBL/GenBank/DDBJ whole genome shotgun (WGS) entry which is preliminary data.</text>
</comment>
<evidence type="ECO:0000256" key="8">
    <source>
        <dbReference type="ARBA" id="ARBA00022490"/>
    </source>
</evidence>
<evidence type="ECO:0000313" key="19">
    <source>
        <dbReference type="Proteomes" id="UP000288587"/>
    </source>
</evidence>